<dbReference type="RefSeq" id="WP_161018548.1">
    <property type="nucleotide sequence ID" value="NZ_WWCP01000003.1"/>
</dbReference>
<proteinExistence type="predicted"/>
<keyword evidence="1 2" id="KW-0597">Phosphoprotein</keyword>
<dbReference type="Gene3D" id="3.40.50.2300">
    <property type="match status" value="1"/>
</dbReference>
<evidence type="ECO:0000259" key="3">
    <source>
        <dbReference type="PROSITE" id="PS50110"/>
    </source>
</evidence>
<dbReference type="PANTHER" id="PTHR44591">
    <property type="entry name" value="STRESS RESPONSE REGULATOR PROTEIN 1"/>
    <property type="match status" value="1"/>
</dbReference>
<dbReference type="EMBL" id="WWCP01000003">
    <property type="protein sequence ID" value="MYM81276.1"/>
    <property type="molecule type" value="Genomic_DNA"/>
</dbReference>
<feature type="modified residue" description="4-aspartylphosphate" evidence="2">
    <location>
        <position position="58"/>
    </location>
</feature>
<dbReference type="InterPro" id="IPR011006">
    <property type="entry name" value="CheY-like_superfamily"/>
</dbReference>
<evidence type="ECO:0000256" key="1">
    <source>
        <dbReference type="ARBA" id="ARBA00022553"/>
    </source>
</evidence>
<dbReference type="Proteomes" id="UP000474565">
    <property type="component" value="Unassembled WGS sequence"/>
</dbReference>
<feature type="domain" description="Response regulatory" evidence="3">
    <location>
        <begin position="9"/>
        <end position="125"/>
    </location>
</feature>
<dbReference type="SUPFAM" id="SSF52172">
    <property type="entry name" value="CheY-like"/>
    <property type="match status" value="1"/>
</dbReference>
<dbReference type="SMART" id="SM00448">
    <property type="entry name" value="REC"/>
    <property type="match status" value="1"/>
</dbReference>
<evidence type="ECO:0000256" key="2">
    <source>
        <dbReference type="PROSITE-ProRule" id="PRU00169"/>
    </source>
</evidence>
<dbReference type="InterPro" id="IPR050595">
    <property type="entry name" value="Bact_response_regulator"/>
</dbReference>
<name>A0A6L8MHP7_9BURK</name>
<dbReference type="InterPro" id="IPR001789">
    <property type="entry name" value="Sig_transdc_resp-reg_receiver"/>
</dbReference>
<protein>
    <submittedName>
        <fullName evidence="4">Response regulator</fullName>
    </submittedName>
</protein>
<gene>
    <name evidence="4" type="ORF">GTP44_04790</name>
</gene>
<dbReference type="AlphaFoldDB" id="A0A6L8MHP7"/>
<organism evidence="4 5">
    <name type="scientific">Duganella lactea</name>
    <dbReference type="NCBI Taxonomy" id="2692173"/>
    <lineage>
        <taxon>Bacteria</taxon>
        <taxon>Pseudomonadati</taxon>
        <taxon>Pseudomonadota</taxon>
        <taxon>Betaproteobacteria</taxon>
        <taxon>Burkholderiales</taxon>
        <taxon>Oxalobacteraceae</taxon>
        <taxon>Telluria group</taxon>
        <taxon>Duganella</taxon>
    </lineage>
</organism>
<comment type="caution">
    <text evidence="4">The sequence shown here is derived from an EMBL/GenBank/DDBJ whole genome shotgun (WGS) entry which is preliminary data.</text>
</comment>
<dbReference type="Pfam" id="PF00072">
    <property type="entry name" value="Response_reg"/>
    <property type="match status" value="1"/>
</dbReference>
<dbReference type="PROSITE" id="PS50110">
    <property type="entry name" value="RESPONSE_REGULATORY"/>
    <property type="match status" value="1"/>
</dbReference>
<sequence length="140" mass="15006">MDQTNSIPRILVVDDNNEAADISAELLELQGYRTAVAYAGMAGLEAVRTFQPHAVLLDLGMPGMDGYQVAAALRAVPDYDDVALIAFTAWGDVLTRQRVVDTGFDEHVIKPANLERILAAVRNALAKRAQLSAIAVAEAS</sequence>
<evidence type="ECO:0000313" key="5">
    <source>
        <dbReference type="Proteomes" id="UP000474565"/>
    </source>
</evidence>
<evidence type="ECO:0000313" key="4">
    <source>
        <dbReference type="EMBL" id="MYM81276.1"/>
    </source>
</evidence>
<accession>A0A6L8MHP7</accession>
<dbReference type="GO" id="GO:0000160">
    <property type="term" value="P:phosphorelay signal transduction system"/>
    <property type="evidence" value="ECO:0007669"/>
    <property type="project" value="InterPro"/>
</dbReference>
<dbReference type="PANTHER" id="PTHR44591:SF3">
    <property type="entry name" value="RESPONSE REGULATORY DOMAIN-CONTAINING PROTEIN"/>
    <property type="match status" value="1"/>
</dbReference>
<reference evidence="4 5" key="1">
    <citation type="submission" date="2019-12" db="EMBL/GenBank/DDBJ databases">
        <title>Novel species isolated from a subtropical stream in China.</title>
        <authorList>
            <person name="Lu H."/>
        </authorList>
    </citation>
    <scope>NUCLEOTIDE SEQUENCE [LARGE SCALE GENOMIC DNA]</scope>
    <source>
        <strain evidence="4 5">FT50W</strain>
    </source>
</reference>